<protein>
    <recommendedName>
        <fullName evidence="4">Type II secretion system protein J</fullName>
    </recommendedName>
</protein>
<evidence type="ECO:0008006" key="4">
    <source>
        <dbReference type="Google" id="ProtNLM"/>
    </source>
</evidence>
<gene>
    <name evidence="2" type="ORF">COT34_01600</name>
</gene>
<dbReference type="InterPro" id="IPR012902">
    <property type="entry name" value="N_methyl_site"/>
</dbReference>
<dbReference type="NCBIfam" id="TIGR02532">
    <property type="entry name" value="IV_pilin_GFxxxE"/>
    <property type="match status" value="1"/>
</dbReference>
<dbReference type="AlphaFoldDB" id="A0A2M6T149"/>
<dbReference type="Pfam" id="PF07963">
    <property type="entry name" value="N_methyl"/>
    <property type="match status" value="1"/>
</dbReference>
<keyword evidence="1" id="KW-1133">Transmembrane helix</keyword>
<proteinExistence type="predicted"/>
<reference evidence="3" key="1">
    <citation type="submission" date="2017-09" db="EMBL/GenBank/DDBJ databases">
        <title>Depth-based differentiation of microbial function through sediment-hosted aquifers and enrichment of novel symbionts in the deep terrestrial subsurface.</title>
        <authorList>
            <person name="Probst A.J."/>
            <person name="Ladd B."/>
            <person name="Jarett J.K."/>
            <person name="Geller-Mcgrath D.E."/>
            <person name="Sieber C.M.K."/>
            <person name="Emerson J.B."/>
            <person name="Anantharaman K."/>
            <person name="Thomas B.C."/>
            <person name="Malmstrom R."/>
            <person name="Stieglmeier M."/>
            <person name="Klingl A."/>
            <person name="Woyke T."/>
            <person name="Ryan C.M."/>
            <person name="Banfield J.F."/>
        </authorList>
    </citation>
    <scope>NUCLEOTIDE SEQUENCE [LARGE SCALE GENOMIC DNA]</scope>
</reference>
<organism evidence="2 3">
    <name type="scientific">Candidatus Nealsonbacteria bacterium CG08_land_8_20_14_0_20_43_11</name>
    <dbReference type="NCBI Taxonomy" id="1974706"/>
    <lineage>
        <taxon>Bacteria</taxon>
        <taxon>Candidatus Nealsoniibacteriota</taxon>
    </lineage>
</organism>
<name>A0A2M6T149_9BACT</name>
<keyword evidence="1" id="KW-0472">Membrane</keyword>
<evidence type="ECO:0000313" key="3">
    <source>
        <dbReference type="Proteomes" id="UP000229390"/>
    </source>
</evidence>
<comment type="caution">
    <text evidence="2">The sequence shown here is derived from an EMBL/GenBank/DDBJ whole genome shotgun (WGS) entry which is preliminary data.</text>
</comment>
<accession>A0A2M6T149</accession>
<dbReference type="EMBL" id="PEYE01000028">
    <property type="protein sequence ID" value="PIS38826.1"/>
    <property type="molecule type" value="Genomic_DNA"/>
</dbReference>
<dbReference type="Proteomes" id="UP000229390">
    <property type="component" value="Unassembled WGS sequence"/>
</dbReference>
<evidence type="ECO:0000313" key="2">
    <source>
        <dbReference type="EMBL" id="PIS38826.1"/>
    </source>
</evidence>
<keyword evidence="1" id="KW-0812">Transmembrane</keyword>
<evidence type="ECO:0000256" key="1">
    <source>
        <dbReference type="SAM" id="Phobius"/>
    </source>
</evidence>
<sequence length="201" mass="23300">MKIIFQKQKSRGFSLVELLVAVLVFSLMIVEISGIFVSGMKNQRYSLAAQQLLDQTSYSLEFMGRALRMARKETDAVSGDCLSANGKNYEVNVDNTSIRFINHLENDDCQRFYWDSSEKKLKFQRKILVPWPDEPETFDLTSKKIEVTKLKFLLDGELETDSFQPRVTVLMEMKWKEKAGEEALIKIQTTVSQRNLDITYY</sequence>
<feature type="transmembrane region" description="Helical" evidence="1">
    <location>
        <begin position="12"/>
        <end position="37"/>
    </location>
</feature>